<reference evidence="3" key="4">
    <citation type="submission" date="2023-01" db="EMBL/GenBank/DDBJ databases">
        <title>Draft genome sequence of Methylobacterium oxalidis strain NBRC 107715.</title>
        <authorList>
            <person name="Sun Q."/>
            <person name="Mori K."/>
        </authorList>
    </citation>
    <scope>NUCLEOTIDE SEQUENCE</scope>
    <source>
        <strain evidence="3">NBRC 107715</strain>
    </source>
</reference>
<evidence type="ECO:0000256" key="1">
    <source>
        <dbReference type="SAM" id="MobiDB-lite"/>
    </source>
</evidence>
<dbReference type="Proteomes" id="UP000321960">
    <property type="component" value="Unassembled WGS sequence"/>
</dbReference>
<evidence type="ECO:0000313" key="5">
    <source>
        <dbReference type="Proteomes" id="UP001156856"/>
    </source>
</evidence>
<evidence type="ECO:0000313" key="3">
    <source>
        <dbReference type="EMBL" id="GLS65504.1"/>
    </source>
</evidence>
<name>A0A512J923_9HYPH</name>
<feature type="region of interest" description="Disordered" evidence="1">
    <location>
        <begin position="180"/>
        <end position="204"/>
    </location>
</feature>
<comment type="caution">
    <text evidence="2">The sequence shown here is derived from an EMBL/GenBank/DDBJ whole genome shotgun (WGS) entry which is preliminary data.</text>
</comment>
<dbReference type="EMBL" id="BSPK01000072">
    <property type="protein sequence ID" value="GLS65504.1"/>
    <property type="molecule type" value="Genomic_DNA"/>
</dbReference>
<dbReference type="Proteomes" id="UP001156856">
    <property type="component" value="Unassembled WGS sequence"/>
</dbReference>
<dbReference type="OrthoDB" id="9807577at2"/>
<dbReference type="InterPro" id="IPR012441">
    <property type="entry name" value="DUF1643"/>
</dbReference>
<dbReference type="Pfam" id="PF07799">
    <property type="entry name" value="DUF1643"/>
    <property type="match status" value="1"/>
</dbReference>
<dbReference type="RefSeq" id="WP_147028014.1">
    <property type="nucleotide sequence ID" value="NZ_BJZU01000104.1"/>
</dbReference>
<keyword evidence="5" id="KW-1185">Reference proteome</keyword>
<dbReference type="AlphaFoldDB" id="A0A512J923"/>
<evidence type="ECO:0008006" key="6">
    <source>
        <dbReference type="Google" id="ProtNLM"/>
    </source>
</evidence>
<evidence type="ECO:0000313" key="2">
    <source>
        <dbReference type="EMBL" id="GEP06464.1"/>
    </source>
</evidence>
<proteinExistence type="predicted"/>
<dbReference type="EMBL" id="BJZU01000104">
    <property type="protein sequence ID" value="GEP06464.1"/>
    <property type="molecule type" value="Genomic_DNA"/>
</dbReference>
<reference evidence="3" key="1">
    <citation type="journal article" date="2014" name="Int. J. Syst. Evol. Microbiol.">
        <title>Complete genome of a new Firmicutes species belonging to the dominant human colonic microbiota ('Ruminococcus bicirculans') reveals two chromosomes and a selective capacity to utilize plant glucans.</title>
        <authorList>
            <consortium name="NISC Comparative Sequencing Program"/>
            <person name="Wegmann U."/>
            <person name="Louis P."/>
            <person name="Goesmann A."/>
            <person name="Henrissat B."/>
            <person name="Duncan S.H."/>
            <person name="Flint H.J."/>
        </authorList>
    </citation>
    <scope>NUCLEOTIDE SEQUENCE</scope>
    <source>
        <strain evidence="3">NBRC 107715</strain>
    </source>
</reference>
<evidence type="ECO:0000313" key="4">
    <source>
        <dbReference type="Proteomes" id="UP000321960"/>
    </source>
</evidence>
<gene>
    <name evidence="3" type="ORF">GCM10007888_38860</name>
    <name evidence="2" type="ORF">MOX02_45020</name>
</gene>
<organism evidence="2 4">
    <name type="scientific">Methylobacterium oxalidis</name>
    <dbReference type="NCBI Taxonomy" id="944322"/>
    <lineage>
        <taxon>Bacteria</taxon>
        <taxon>Pseudomonadati</taxon>
        <taxon>Pseudomonadota</taxon>
        <taxon>Alphaproteobacteria</taxon>
        <taxon>Hyphomicrobiales</taxon>
        <taxon>Methylobacteriaceae</taxon>
        <taxon>Methylobacterium</taxon>
    </lineage>
</organism>
<reference evidence="2 4" key="3">
    <citation type="submission" date="2019-07" db="EMBL/GenBank/DDBJ databases">
        <title>Whole genome shotgun sequence of Methylobacterium oxalidis NBRC 107715.</title>
        <authorList>
            <person name="Hosoyama A."/>
            <person name="Uohara A."/>
            <person name="Ohji S."/>
            <person name="Ichikawa N."/>
        </authorList>
    </citation>
    <scope>NUCLEOTIDE SEQUENCE [LARGE SCALE GENOMIC DNA]</scope>
    <source>
        <strain evidence="2 4">NBRC 107715</strain>
    </source>
</reference>
<accession>A0A512J923</accession>
<sequence>MPSALREKDLFGVAFTDTIQRAASLSRCGTYRFTLTRTWGEGGRVCFIGLNPSTADHRIDDPTVRRWIHFARVWGYGGFTAVNLYPFRSSTPAACRAWSRWQENGPDWYVRDVIQENLGIVVREAKAAALVVPCWGAGAWGPEWVDHVCEQIQSDESPWPDLHCFAQSKDGSPVHPMARGRNRIPDHAQPVLWRAGSPSEGAAA</sequence>
<protein>
    <recommendedName>
        <fullName evidence="6">DUF1643 domain-containing protein</fullName>
    </recommendedName>
</protein>
<reference evidence="5" key="2">
    <citation type="journal article" date="2019" name="Int. J. Syst. Evol. Microbiol.">
        <title>The Global Catalogue of Microorganisms (GCM) 10K type strain sequencing project: providing services to taxonomists for standard genome sequencing and annotation.</title>
        <authorList>
            <consortium name="The Broad Institute Genomics Platform"/>
            <consortium name="The Broad Institute Genome Sequencing Center for Infectious Disease"/>
            <person name="Wu L."/>
            <person name="Ma J."/>
        </authorList>
    </citation>
    <scope>NUCLEOTIDE SEQUENCE [LARGE SCALE GENOMIC DNA]</scope>
    <source>
        <strain evidence="5">NBRC 107715</strain>
    </source>
</reference>